<protein>
    <submittedName>
        <fullName evidence="11">ABC transporter permease</fullName>
    </submittedName>
</protein>
<evidence type="ECO:0000256" key="7">
    <source>
        <dbReference type="ARBA" id="ARBA00023047"/>
    </source>
</evidence>
<feature type="transmembrane region" description="Helical" evidence="9">
    <location>
        <begin position="194"/>
        <end position="210"/>
    </location>
</feature>
<gene>
    <name evidence="11" type="ORF">HK107_00490</name>
</gene>
<sequence>MGSASDRLPRKDRSDIQRMIADIVDGAGKLEIWGTFAWDEIQNRYRRSVFGLAWIGLSFILFVAAISIFFGAFAELDSGAFVSYVAIGFAAYQFLIANVVDGCHVFARAAGWVKSSNLPYSVYVYKGVSRALFPFFIHLFIALLILPFFGWRPNGNALFAIPALLLFTLTAVPLQFLLGLLAARWRDVGHLVQAISRIFFFTSPVLWVYAETTGIRRDLADFNPMTHFIAILRDPLLGVSPSAYHWGLSLSWLVCISIVAVLVGGAMRRRLPFWV</sequence>
<evidence type="ECO:0000256" key="5">
    <source>
        <dbReference type="ARBA" id="ARBA00022692"/>
    </source>
</evidence>
<name>A0A7Y3W3U1_9PROT</name>
<feature type="domain" description="ABC-2 type transporter transmembrane" evidence="10">
    <location>
        <begin position="35"/>
        <end position="234"/>
    </location>
</feature>
<dbReference type="PANTHER" id="PTHR30413:SF10">
    <property type="entry name" value="CAPSULE POLYSACCHARIDE EXPORT INNER-MEMBRANE PROTEIN CTRC"/>
    <property type="match status" value="1"/>
</dbReference>
<keyword evidence="5 9" id="KW-0812">Transmembrane</keyword>
<evidence type="ECO:0000256" key="2">
    <source>
        <dbReference type="ARBA" id="ARBA00007783"/>
    </source>
</evidence>
<feature type="transmembrane region" description="Helical" evidence="9">
    <location>
        <begin position="80"/>
        <end position="100"/>
    </location>
</feature>
<dbReference type="InterPro" id="IPR013525">
    <property type="entry name" value="ABC2_TM"/>
</dbReference>
<dbReference type="GO" id="GO:0015774">
    <property type="term" value="P:polysaccharide transport"/>
    <property type="evidence" value="ECO:0007669"/>
    <property type="project" value="UniProtKB-KW"/>
</dbReference>
<evidence type="ECO:0000259" key="10">
    <source>
        <dbReference type="Pfam" id="PF01061"/>
    </source>
</evidence>
<feature type="transmembrane region" description="Helical" evidence="9">
    <location>
        <begin position="49"/>
        <end position="74"/>
    </location>
</feature>
<feature type="transmembrane region" description="Helical" evidence="9">
    <location>
        <begin position="243"/>
        <end position="263"/>
    </location>
</feature>
<keyword evidence="3" id="KW-0813">Transport</keyword>
<comment type="subcellular location">
    <subcellularLocation>
        <location evidence="1">Cell membrane</location>
        <topology evidence="1">Multi-pass membrane protein</topology>
    </subcellularLocation>
</comment>
<dbReference type="GO" id="GO:0015920">
    <property type="term" value="P:lipopolysaccharide transport"/>
    <property type="evidence" value="ECO:0007669"/>
    <property type="project" value="TreeGrafter"/>
</dbReference>
<evidence type="ECO:0000256" key="9">
    <source>
        <dbReference type="SAM" id="Phobius"/>
    </source>
</evidence>
<comment type="caution">
    <text evidence="11">The sequence shown here is derived from an EMBL/GenBank/DDBJ whole genome shotgun (WGS) entry which is preliminary data.</text>
</comment>
<keyword evidence="8 9" id="KW-0472">Membrane</keyword>
<evidence type="ECO:0000313" key="12">
    <source>
        <dbReference type="Proteomes" id="UP000536835"/>
    </source>
</evidence>
<keyword evidence="7" id="KW-0762">Sugar transport</keyword>
<keyword evidence="12" id="KW-1185">Reference proteome</keyword>
<evidence type="ECO:0000256" key="1">
    <source>
        <dbReference type="ARBA" id="ARBA00004651"/>
    </source>
</evidence>
<dbReference type="GO" id="GO:0140359">
    <property type="term" value="F:ABC-type transporter activity"/>
    <property type="evidence" value="ECO:0007669"/>
    <property type="project" value="InterPro"/>
</dbReference>
<dbReference type="GO" id="GO:0005886">
    <property type="term" value="C:plasma membrane"/>
    <property type="evidence" value="ECO:0007669"/>
    <property type="project" value="UniProtKB-SubCell"/>
</dbReference>
<organism evidence="11 12">
    <name type="scientific">Parvularcula mediterranea</name>
    <dbReference type="NCBI Taxonomy" id="2732508"/>
    <lineage>
        <taxon>Bacteria</taxon>
        <taxon>Pseudomonadati</taxon>
        <taxon>Pseudomonadota</taxon>
        <taxon>Alphaproteobacteria</taxon>
        <taxon>Parvularculales</taxon>
        <taxon>Parvularculaceae</taxon>
        <taxon>Parvularcula</taxon>
    </lineage>
</organism>
<evidence type="ECO:0000256" key="4">
    <source>
        <dbReference type="ARBA" id="ARBA00022475"/>
    </source>
</evidence>
<feature type="transmembrane region" description="Helical" evidence="9">
    <location>
        <begin position="157"/>
        <end position="182"/>
    </location>
</feature>
<reference evidence="11 12" key="1">
    <citation type="submission" date="2020-05" db="EMBL/GenBank/DDBJ databases">
        <title>Parvularcula mediterraneae sp. nov., isolated from polypropylene straw from shallow seawater of the seashore of Laganas in Zakynthos island, Greece.</title>
        <authorList>
            <person name="Szabo I."/>
            <person name="Al-Omari J."/>
            <person name="Rado J."/>
            <person name="Szerdahelyi G.S."/>
        </authorList>
    </citation>
    <scope>NUCLEOTIDE SEQUENCE [LARGE SCALE GENOMIC DNA]</scope>
    <source>
        <strain evidence="11 12">ZS-1/3</strain>
    </source>
</reference>
<dbReference type="Proteomes" id="UP000536835">
    <property type="component" value="Unassembled WGS sequence"/>
</dbReference>
<dbReference type="PANTHER" id="PTHR30413">
    <property type="entry name" value="INNER MEMBRANE TRANSPORT PERMEASE"/>
    <property type="match status" value="1"/>
</dbReference>
<keyword evidence="4" id="KW-1003">Cell membrane</keyword>
<dbReference type="EMBL" id="JABFCX010000001">
    <property type="protein sequence ID" value="NNU14798.1"/>
    <property type="molecule type" value="Genomic_DNA"/>
</dbReference>
<evidence type="ECO:0000313" key="11">
    <source>
        <dbReference type="EMBL" id="NNU14798.1"/>
    </source>
</evidence>
<evidence type="ECO:0000256" key="3">
    <source>
        <dbReference type="ARBA" id="ARBA00022448"/>
    </source>
</evidence>
<dbReference type="AlphaFoldDB" id="A0A7Y3W3U1"/>
<feature type="transmembrane region" description="Helical" evidence="9">
    <location>
        <begin position="131"/>
        <end position="151"/>
    </location>
</feature>
<comment type="similarity">
    <text evidence="2">Belongs to the ABC-2 integral membrane protein family.</text>
</comment>
<evidence type="ECO:0000256" key="6">
    <source>
        <dbReference type="ARBA" id="ARBA00022989"/>
    </source>
</evidence>
<keyword evidence="6 9" id="KW-1133">Transmembrane helix</keyword>
<accession>A0A7Y3W3U1</accession>
<dbReference type="Pfam" id="PF01061">
    <property type="entry name" value="ABC2_membrane"/>
    <property type="match status" value="1"/>
</dbReference>
<evidence type="ECO:0000256" key="8">
    <source>
        <dbReference type="ARBA" id="ARBA00023136"/>
    </source>
</evidence>
<keyword evidence="7" id="KW-0625">Polysaccharide transport</keyword>
<proteinExistence type="inferred from homology"/>
<dbReference type="RefSeq" id="WP_173195736.1">
    <property type="nucleotide sequence ID" value="NZ_JABFCX010000001.1"/>
</dbReference>